<name>A0A2D2C016_9RHOB</name>
<dbReference type="Proteomes" id="UP000229314">
    <property type="component" value="Chromosome"/>
</dbReference>
<dbReference type="PROSITE" id="PS51257">
    <property type="entry name" value="PROKAR_LIPOPROTEIN"/>
    <property type="match status" value="1"/>
</dbReference>
<dbReference type="EMBL" id="CP024422">
    <property type="protein sequence ID" value="ATQ55844.1"/>
    <property type="molecule type" value="Genomic_DNA"/>
</dbReference>
<gene>
    <name evidence="3" type="ORF">PY32053_00343</name>
    <name evidence="2" type="ORF">PYTT13_08440</name>
</gene>
<dbReference type="Proteomes" id="UP000272010">
    <property type="component" value="Chromosome"/>
</dbReference>
<organism evidence="2 4">
    <name type="scientific">Paracoccus yeei</name>
    <dbReference type="NCBI Taxonomy" id="147645"/>
    <lineage>
        <taxon>Bacteria</taxon>
        <taxon>Pseudomonadati</taxon>
        <taxon>Pseudomonadota</taxon>
        <taxon>Alphaproteobacteria</taxon>
        <taxon>Rhodobacterales</taxon>
        <taxon>Paracoccaceae</taxon>
        <taxon>Paracoccus</taxon>
    </lineage>
</organism>
<sequence length="166" mass="17448">MKGRSVIASLTVLLAACSMSLSPEQSSKLDREYRPVVNTFIPECIAAASGKQPNYAAIRALGYTQRNAMIGSGVYLAPAGKGLLSKEGIKLVPGKGCFADHDGISGVAMGGLQETGQVWVRALEAAGYQNTSSNPSSFSFVANGVKMNFYGTRSDGTNTFSIRKAD</sequence>
<reference evidence="3" key="2">
    <citation type="journal article" date="2018" name="Front. Microbiol.">
        <title>Genome Structure of the Opportunistic Pathogen Paracoccus yeei (Alphaproteobacteria) and Identification of Putative Virulence Factors.</title>
        <authorList>
            <person name="Lasek R."/>
            <person name="Szuplewska M."/>
            <person name="Mitura M."/>
            <person name="Decewicz P."/>
            <person name="Chmielowska C."/>
            <person name="Pawlot A."/>
            <person name="Sentkowska D."/>
            <person name="Czarnecki J."/>
            <person name="Bartosik D."/>
        </authorList>
    </citation>
    <scope>NUCLEOTIDE SEQUENCE</scope>
    <source>
        <strain evidence="3">CCUG 32053</strain>
    </source>
</reference>
<dbReference type="EMBL" id="CP031078">
    <property type="protein sequence ID" value="AYF00040.1"/>
    <property type="molecule type" value="Genomic_DNA"/>
</dbReference>
<reference evidence="5" key="3">
    <citation type="submission" date="2018-07" db="EMBL/GenBank/DDBJ databases">
        <title>Genome Structure of the Opportunistic Pathogen Paracoccus yeei (Alphaproteobacteria) and Identification of Putative Virulence Factors.</title>
        <authorList>
            <person name="Lasek R."/>
            <person name="Szuplewska M."/>
            <person name="Mitura M."/>
            <person name="Decewicz P."/>
            <person name="Chmielowska C."/>
            <person name="Pawlot A."/>
            <person name="Sentkowska D."/>
            <person name="Czarnecki J."/>
            <person name="Bartosik D."/>
        </authorList>
    </citation>
    <scope>NUCLEOTIDE SEQUENCE [LARGE SCALE GENOMIC DNA]</scope>
    <source>
        <strain evidence="5">CCUG 32053</strain>
    </source>
</reference>
<keyword evidence="1" id="KW-0732">Signal</keyword>
<accession>A0A2D2C016</accession>
<evidence type="ECO:0000313" key="4">
    <source>
        <dbReference type="Proteomes" id="UP000229314"/>
    </source>
</evidence>
<dbReference type="GeneID" id="78897699"/>
<feature type="chain" id="PRO_5041534037" description="Lipoprotein" evidence="1">
    <location>
        <begin position="24"/>
        <end position="166"/>
    </location>
</feature>
<protein>
    <recommendedName>
        <fullName evidence="6">Lipoprotein</fullName>
    </recommendedName>
</protein>
<dbReference type="AlphaFoldDB" id="A0A2D2C016"/>
<evidence type="ECO:0008006" key="6">
    <source>
        <dbReference type="Google" id="ProtNLM"/>
    </source>
</evidence>
<evidence type="ECO:0000313" key="2">
    <source>
        <dbReference type="EMBL" id="ATQ55844.1"/>
    </source>
</evidence>
<dbReference type="RefSeq" id="WP_099648812.1">
    <property type="nucleotide sequence ID" value="NZ_CAJGAB010000025.1"/>
</dbReference>
<evidence type="ECO:0000313" key="5">
    <source>
        <dbReference type="Proteomes" id="UP000272010"/>
    </source>
</evidence>
<evidence type="ECO:0000256" key="1">
    <source>
        <dbReference type="SAM" id="SignalP"/>
    </source>
</evidence>
<evidence type="ECO:0000313" key="3">
    <source>
        <dbReference type="EMBL" id="AYF00040.1"/>
    </source>
</evidence>
<reference evidence="2 4" key="1">
    <citation type="submission" date="2017-10" db="EMBL/GenBank/DDBJ databases">
        <title>Complete genome sequence of Paracoccus yeei TT13 isolated from human skin.</title>
        <authorList>
            <person name="Lee K."/>
            <person name="Lim J.Y."/>
            <person name="Hwang I."/>
        </authorList>
    </citation>
    <scope>NUCLEOTIDE SEQUENCE [LARGE SCALE GENOMIC DNA]</scope>
    <source>
        <strain evidence="2 4">TT13</strain>
    </source>
</reference>
<feature type="signal peptide" evidence="1">
    <location>
        <begin position="1"/>
        <end position="23"/>
    </location>
</feature>
<proteinExistence type="predicted"/>